<gene>
    <name evidence="2" type="ORF">PVAG01_10662</name>
</gene>
<name>A0ABR4P3A1_9HELO</name>
<keyword evidence="2" id="KW-0808">Transferase</keyword>
<evidence type="ECO:0000313" key="3">
    <source>
        <dbReference type="Proteomes" id="UP001629113"/>
    </source>
</evidence>
<accession>A0ABR4P3A1</accession>
<keyword evidence="2" id="KW-0418">Kinase</keyword>
<protein>
    <submittedName>
        <fullName evidence="2">Cyclin-dependent protein kinase regulator pho80</fullName>
    </submittedName>
</protein>
<dbReference type="Proteomes" id="UP001629113">
    <property type="component" value="Unassembled WGS sequence"/>
</dbReference>
<feature type="signal peptide" evidence="1">
    <location>
        <begin position="1"/>
        <end position="19"/>
    </location>
</feature>
<feature type="chain" id="PRO_5045595796" evidence="1">
    <location>
        <begin position="20"/>
        <end position="192"/>
    </location>
</feature>
<evidence type="ECO:0000256" key="1">
    <source>
        <dbReference type="SAM" id="SignalP"/>
    </source>
</evidence>
<dbReference type="GO" id="GO:0016301">
    <property type="term" value="F:kinase activity"/>
    <property type="evidence" value="ECO:0007669"/>
    <property type="project" value="UniProtKB-KW"/>
</dbReference>
<dbReference type="PANTHER" id="PTHR39219">
    <property type="entry name" value="ER MEMBRANE PROTEIN COMPLEX SUBUNIT 10"/>
    <property type="match status" value="1"/>
</dbReference>
<dbReference type="PANTHER" id="PTHR39219:SF1">
    <property type="entry name" value="ER MEMBRANE PROTEIN COMPLEX SUBUNIT 10"/>
    <property type="match status" value="1"/>
</dbReference>
<keyword evidence="1" id="KW-0732">Signal</keyword>
<comment type="caution">
    <text evidence="2">The sequence shown here is derived from an EMBL/GenBank/DDBJ whole genome shotgun (WGS) entry which is preliminary data.</text>
</comment>
<evidence type="ECO:0000313" key="2">
    <source>
        <dbReference type="EMBL" id="KAL3417652.1"/>
    </source>
</evidence>
<sequence>MKVFSIFAGVLAQCIAVSALSELIDSATVYIQPISTSSGPARPLAEIQYNPSTLSAELVSFEAPELEAEEMLVRIGLYDAATARWKSSTSTTSAESFRKGYAPTFVVSLDAQGAVLGVTCKSARVDAGQTRDFGPKVRLVQSGKGKLPELNRPVVLKEGKLEEPEPEKTLFQKYWWVALGVLMLVMTAGGGE</sequence>
<keyword evidence="3" id="KW-1185">Reference proteome</keyword>
<dbReference type="EMBL" id="JBFCZG010000010">
    <property type="protein sequence ID" value="KAL3417652.1"/>
    <property type="molecule type" value="Genomic_DNA"/>
</dbReference>
<organism evidence="2 3">
    <name type="scientific">Phlyctema vagabunda</name>
    <dbReference type="NCBI Taxonomy" id="108571"/>
    <lineage>
        <taxon>Eukaryota</taxon>
        <taxon>Fungi</taxon>
        <taxon>Dikarya</taxon>
        <taxon>Ascomycota</taxon>
        <taxon>Pezizomycotina</taxon>
        <taxon>Leotiomycetes</taxon>
        <taxon>Helotiales</taxon>
        <taxon>Dermateaceae</taxon>
        <taxon>Phlyctema</taxon>
    </lineage>
</organism>
<proteinExistence type="predicted"/>
<reference evidence="2 3" key="1">
    <citation type="submission" date="2024-06" db="EMBL/GenBank/DDBJ databases">
        <title>Complete genome of Phlyctema vagabunda strain 19-DSS-EL-015.</title>
        <authorList>
            <person name="Fiorenzani C."/>
        </authorList>
    </citation>
    <scope>NUCLEOTIDE SEQUENCE [LARGE SCALE GENOMIC DNA]</scope>
    <source>
        <strain evidence="2 3">19-DSS-EL-015</strain>
    </source>
</reference>